<comment type="caution">
    <text evidence="1">The sequence shown here is derived from an EMBL/GenBank/DDBJ whole genome shotgun (WGS) entry which is preliminary data.</text>
</comment>
<sequence length="162" mass="17965">MVHVKRRREPVLIRAFGMAWNSVSDDALVFLCSTPVTAVGTYLWGVGLGSVERLPNVRECTDEHDAQCGHANAYYGDVDFDGGPDDDVVPGLLAIPAVPEVVDRLTLKDGCEAKCGSVEECEDHRVLEQSLCDLLRKDAQKEDQHSKLDERDLENVQDFHDV</sequence>
<evidence type="ECO:0000313" key="2">
    <source>
        <dbReference type="Proteomes" id="UP001153331"/>
    </source>
</evidence>
<protein>
    <submittedName>
        <fullName evidence="1">Uncharacterized protein</fullName>
    </submittedName>
</protein>
<proteinExistence type="predicted"/>
<name>A0ACC2IMJ6_9PLEO</name>
<dbReference type="Proteomes" id="UP001153331">
    <property type="component" value="Unassembled WGS sequence"/>
</dbReference>
<evidence type="ECO:0000313" key="1">
    <source>
        <dbReference type="EMBL" id="KAJ8116342.1"/>
    </source>
</evidence>
<reference evidence="1" key="1">
    <citation type="submission" date="2022-11" db="EMBL/GenBank/DDBJ databases">
        <title>Genome Sequence of Boeremia exigua.</title>
        <authorList>
            <person name="Buettner E."/>
        </authorList>
    </citation>
    <scope>NUCLEOTIDE SEQUENCE</scope>
    <source>
        <strain evidence="1">CU02</strain>
    </source>
</reference>
<gene>
    <name evidence="1" type="ORF">OPT61_g2198</name>
</gene>
<organism evidence="1 2">
    <name type="scientific">Boeremia exigua</name>
    <dbReference type="NCBI Taxonomy" id="749465"/>
    <lineage>
        <taxon>Eukaryota</taxon>
        <taxon>Fungi</taxon>
        <taxon>Dikarya</taxon>
        <taxon>Ascomycota</taxon>
        <taxon>Pezizomycotina</taxon>
        <taxon>Dothideomycetes</taxon>
        <taxon>Pleosporomycetidae</taxon>
        <taxon>Pleosporales</taxon>
        <taxon>Pleosporineae</taxon>
        <taxon>Didymellaceae</taxon>
        <taxon>Boeremia</taxon>
    </lineage>
</organism>
<dbReference type="EMBL" id="JAPHNI010000098">
    <property type="protein sequence ID" value="KAJ8116342.1"/>
    <property type="molecule type" value="Genomic_DNA"/>
</dbReference>
<accession>A0ACC2IMJ6</accession>
<keyword evidence="2" id="KW-1185">Reference proteome</keyword>